<reference evidence="3" key="2">
    <citation type="submission" date="2024-08" db="UniProtKB">
        <authorList>
            <consortium name="EnsemblMetazoa"/>
        </authorList>
    </citation>
    <scope>IDENTIFICATION</scope>
</reference>
<dbReference type="HOGENOM" id="CLU_1798424_0_0_1"/>
<feature type="signal peptide" evidence="1">
    <location>
        <begin position="1"/>
        <end position="18"/>
    </location>
</feature>
<evidence type="ECO:0000313" key="2">
    <source>
        <dbReference type="EMBL" id="ENN74569.1"/>
    </source>
</evidence>
<dbReference type="EnsemblMetazoa" id="XM_019909071.1">
    <property type="protein sequence ID" value="XP_019764630.1"/>
    <property type="gene ID" value="LOC109540635"/>
</dbReference>
<proteinExistence type="predicted"/>
<evidence type="ECO:0000313" key="3">
    <source>
        <dbReference type="EnsemblMetazoa" id="XP_019764630.1"/>
    </source>
</evidence>
<dbReference type="OrthoDB" id="6748340at2759"/>
<dbReference type="EMBL" id="KB741039">
    <property type="protein sequence ID" value="ENN74569.1"/>
    <property type="molecule type" value="Genomic_DNA"/>
</dbReference>
<dbReference type="KEGG" id="dpa:109540635"/>
<protein>
    <submittedName>
        <fullName evidence="2 3">Uncharacterized protein</fullName>
    </submittedName>
</protein>
<keyword evidence="4" id="KW-1185">Reference proteome</keyword>
<feature type="non-terminal residue" evidence="2">
    <location>
        <position position="1"/>
    </location>
</feature>
<sequence length="144" mass="14177">MAIMLVHIFAACFIVASAATIPTVKVLQGPGSKTTVYGPDGSALQSVFPGGTLTTAAENPGLVAAGPANLPSSHEVVVGGGVAGKIVTAYTLAGPALVPAVPVGAIGSSVLADSLLAGVSAPLEHFEIGEGLHDDGSYRPGKYE</sequence>
<name>N6T382_DENPD</name>
<evidence type="ECO:0000256" key="1">
    <source>
        <dbReference type="SAM" id="SignalP"/>
    </source>
</evidence>
<dbReference type="AlphaFoldDB" id="N6T382"/>
<dbReference type="OMA" id="HIFAACF"/>
<evidence type="ECO:0000313" key="4">
    <source>
        <dbReference type="Proteomes" id="UP000019118"/>
    </source>
</evidence>
<dbReference type="Proteomes" id="UP000019118">
    <property type="component" value="Unassembled WGS sequence"/>
</dbReference>
<reference evidence="2 4" key="1">
    <citation type="journal article" date="2013" name="Genome Biol.">
        <title>Draft genome of the mountain pine beetle, Dendroctonus ponderosae Hopkins, a major forest pest.</title>
        <authorList>
            <person name="Keeling C.I."/>
            <person name="Yuen M.M."/>
            <person name="Liao N.Y."/>
            <person name="Docking T.R."/>
            <person name="Chan S.K."/>
            <person name="Taylor G.A."/>
            <person name="Palmquist D.L."/>
            <person name="Jackman S.D."/>
            <person name="Nguyen A."/>
            <person name="Li M."/>
            <person name="Henderson H."/>
            <person name="Janes J.K."/>
            <person name="Zhao Y."/>
            <person name="Pandoh P."/>
            <person name="Moore R."/>
            <person name="Sperling F.A."/>
            <person name="Huber D.P."/>
            <person name="Birol I."/>
            <person name="Jones S.J."/>
            <person name="Bohlmann J."/>
        </authorList>
    </citation>
    <scope>NUCLEOTIDE SEQUENCE</scope>
</reference>
<keyword evidence="1" id="KW-0732">Signal</keyword>
<feature type="chain" id="PRO_5010971659" evidence="1">
    <location>
        <begin position="19"/>
        <end position="144"/>
    </location>
</feature>
<gene>
    <name evidence="3" type="primary">109540635</name>
    <name evidence="2" type="ORF">YQE_08891</name>
</gene>
<organism evidence="2">
    <name type="scientific">Dendroctonus ponderosae</name>
    <name type="common">Mountain pine beetle</name>
    <dbReference type="NCBI Taxonomy" id="77166"/>
    <lineage>
        <taxon>Eukaryota</taxon>
        <taxon>Metazoa</taxon>
        <taxon>Ecdysozoa</taxon>
        <taxon>Arthropoda</taxon>
        <taxon>Hexapoda</taxon>
        <taxon>Insecta</taxon>
        <taxon>Pterygota</taxon>
        <taxon>Neoptera</taxon>
        <taxon>Endopterygota</taxon>
        <taxon>Coleoptera</taxon>
        <taxon>Polyphaga</taxon>
        <taxon>Cucujiformia</taxon>
        <taxon>Curculionidae</taxon>
        <taxon>Scolytinae</taxon>
        <taxon>Dendroctonus</taxon>
    </lineage>
</organism>
<accession>N6T382</accession>